<dbReference type="NCBIfam" id="NF002018">
    <property type="entry name" value="PRK00823.1-3"/>
    <property type="match status" value="1"/>
</dbReference>
<dbReference type="EMBL" id="SLXF01000013">
    <property type="protein sequence ID" value="TCP03268.1"/>
    <property type="molecule type" value="Genomic_DNA"/>
</dbReference>
<name>A0AA46HUF1_9BURK</name>
<dbReference type="GO" id="GO:0006729">
    <property type="term" value="P:tetrahydrobiopterin biosynthetic process"/>
    <property type="evidence" value="ECO:0007669"/>
    <property type="project" value="InterPro"/>
</dbReference>
<dbReference type="RefSeq" id="WP_232529368.1">
    <property type="nucleotide sequence ID" value="NZ_CALFFA010000044.1"/>
</dbReference>
<evidence type="ECO:0000313" key="5">
    <source>
        <dbReference type="EMBL" id="TCP03268.1"/>
    </source>
</evidence>
<dbReference type="InterPro" id="IPR036428">
    <property type="entry name" value="PCD_sf"/>
</dbReference>
<dbReference type="CDD" id="cd00914">
    <property type="entry name" value="PCD_DCoH_subfamily_b"/>
    <property type="match status" value="1"/>
</dbReference>
<protein>
    <recommendedName>
        <fullName evidence="4">Putative pterin-4-alpha-carbinolamine dehydratase</fullName>
        <shortName evidence="4">PHS</shortName>
        <ecNumber evidence="4">4.2.1.96</ecNumber>
    </recommendedName>
    <alternativeName>
        <fullName evidence="4">4-alpha-hydroxy-tetrahydropterin dehydratase</fullName>
    </alternativeName>
    <alternativeName>
        <fullName evidence="4">Pterin carbinolamine dehydratase</fullName>
        <shortName evidence="4">PCD</shortName>
    </alternativeName>
</protein>
<dbReference type="EC" id="4.2.1.96" evidence="4"/>
<dbReference type="InterPro" id="IPR001533">
    <property type="entry name" value="Pterin_deHydtase"/>
</dbReference>
<dbReference type="Proteomes" id="UP000294772">
    <property type="component" value="Unassembled WGS sequence"/>
</dbReference>
<proteinExistence type="inferred from homology"/>
<sequence length="106" mass="11948">MTTSMSPLTPDQRATLLPALHGWQPCPPRDALRKVLVFEDFNAAWGFMSRVALAAERMDHHPEWCNVWNRVEIVLTTHDAGGLSMRDVELARCIDRYAEEAGARTA</sequence>
<evidence type="ECO:0000256" key="3">
    <source>
        <dbReference type="ARBA" id="ARBA00023239"/>
    </source>
</evidence>
<dbReference type="SUPFAM" id="SSF55248">
    <property type="entry name" value="PCD-like"/>
    <property type="match status" value="1"/>
</dbReference>
<organism evidence="5 6">
    <name type="scientific">Caldimonas thermodepolymerans</name>
    <dbReference type="NCBI Taxonomy" id="215580"/>
    <lineage>
        <taxon>Bacteria</taxon>
        <taxon>Pseudomonadati</taxon>
        <taxon>Pseudomonadota</taxon>
        <taxon>Betaproteobacteria</taxon>
        <taxon>Burkholderiales</taxon>
        <taxon>Sphaerotilaceae</taxon>
        <taxon>Caldimonas</taxon>
    </lineage>
</organism>
<dbReference type="AlphaFoldDB" id="A0AA46HUF1"/>
<dbReference type="GO" id="GO:0008124">
    <property type="term" value="F:4-alpha-hydroxytetrahydrobiopterin dehydratase activity"/>
    <property type="evidence" value="ECO:0007669"/>
    <property type="project" value="UniProtKB-UniRule"/>
</dbReference>
<evidence type="ECO:0000313" key="6">
    <source>
        <dbReference type="Proteomes" id="UP000294772"/>
    </source>
</evidence>
<keyword evidence="3 4" id="KW-0456">Lyase</keyword>
<comment type="caution">
    <text evidence="5">The sequence shown here is derived from an EMBL/GenBank/DDBJ whole genome shotgun (WGS) entry which is preliminary data.</text>
</comment>
<evidence type="ECO:0000256" key="2">
    <source>
        <dbReference type="ARBA" id="ARBA00006472"/>
    </source>
</evidence>
<comment type="similarity">
    <text evidence="2 4">Belongs to the pterin-4-alpha-carbinolamine dehydratase family.</text>
</comment>
<comment type="catalytic activity">
    <reaction evidence="1 4">
        <text>(4aS,6R)-4a-hydroxy-L-erythro-5,6,7,8-tetrahydrobiopterin = (6R)-L-erythro-6,7-dihydrobiopterin + H2O</text>
        <dbReference type="Rhea" id="RHEA:11920"/>
        <dbReference type="ChEBI" id="CHEBI:15377"/>
        <dbReference type="ChEBI" id="CHEBI:15642"/>
        <dbReference type="ChEBI" id="CHEBI:43120"/>
        <dbReference type="EC" id="4.2.1.96"/>
    </reaction>
</comment>
<reference evidence="5 6" key="1">
    <citation type="submission" date="2019-03" db="EMBL/GenBank/DDBJ databases">
        <title>Genomic Encyclopedia of Type Strains, Phase IV (KMG-IV): sequencing the most valuable type-strain genomes for metagenomic binning, comparative biology and taxonomic classification.</title>
        <authorList>
            <person name="Goeker M."/>
        </authorList>
    </citation>
    <scope>NUCLEOTIDE SEQUENCE [LARGE SCALE GENOMIC DNA]</scope>
    <source>
        <strain evidence="5 6">DSM 15264</strain>
    </source>
</reference>
<evidence type="ECO:0000256" key="1">
    <source>
        <dbReference type="ARBA" id="ARBA00001554"/>
    </source>
</evidence>
<dbReference type="PANTHER" id="PTHR12599">
    <property type="entry name" value="PTERIN-4-ALPHA-CARBINOLAMINE DEHYDRATASE"/>
    <property type="match status" value="1"/>
</dbReference>
<dbReference type="Gene3D" id="3.30.1360.20">
    <property type="entry name" value="Transcriptional coactivator/pterin dehydratase"/>
    <property type="match status" value="1"/>
</dbReference>
<dbReference type="Pfam" id="PF01329">
    <property type="entry name" value="Pterin_4a"/>
    <property type="match status" value="1"/>
</dbReference>
<gene>
    <name evidence="5" type="ORF">EV676_11346</name>
</gene>
<accession>A0AA46HUF1</accession>
<evidence type="ECO:0000256" key="4">
    <source>
        <dbReference type="HAMAP-Rule" id="MF_00434"/>
    </source>
</evidence>
<dbReference type="PANTHER" id="PTHR12599:SF0">
    <property type="entry name" value="PTERIN-4-ALPHA-CARBINOLAMINE DEHYDRATASE"/>
    <property type="match status" value="1"/>
</dbReference>
<dbReference type="HAMAP" id="MF_00434">
    <property type="entry name" value="Pterin_4_alpha"/>
    <property type="match status" value="1"/>
</dbReference>